<reference evidence="3 4" key="1">
    <citation type="submission" date="2017-06" db="EMBL/GenBank/DDBJ databases">
        <title>Draft genome sequence of nitrogen-fixing Kosakonia pseudosacchari strain NN143 isolated from sugarcane roots.</title>
        <authorList>
            <person name="Li Y."/>
            <person name="Li S."/>
            <person name="Lin L."/>
            <person name="Wu X."/>
            <person name="Yang L."/>
            <person name="Li Y."/>
            <person name="An Q."/>
        </authorList>
    </citation>
    <scope>NUCLEOTIDE SEQUENCE [LARGE SCALE GENOMIC DNA]</scope>
    <source>
        <strain evidence="3 4">NN143</strain>
    </source>
</reference>
<dbReference type="EMBL" id="NITV01000006">
    <property type="protein sequence ID" value="PDO86359.1"/>
    <property type="molecule type" value="Genomic_DNA"/>
</dbReference>
<keyword evidence="1" id="KW-0175">Coiled coil</keyword>
<feature type="compositionally biased region" description="Low complexity" evidence="2">
    <location>
        <begin position="156"/>
        <end position="166"/>
    </location>
</feature>
<comment type="caution">
    <text evidence="3">The sequence shown here is derived from an EMBL/GenBank/DDBJ whole genome shotgun (WGS) entry which is preliminary data.</text>
</comment>
<evidence type="ECO:0000256" key="1">
    <source>
        <dbReference type="SAM" id="Coils"/>
    </source>
</evidence>
<accession>A0ABX4IPI5</accession>
<evidence type="ECO:0000256" key="2">
    <source>
        <dbReference type="SAM" id="MobiDB-lite"/>
    </source>
</evidence>
<feature type="region of interest" description="Disordered" evidence="2">
    <location>
        <begin position="17"/>
        <end position="36"/>
    </location>
</feature>
<dbReference type="Proteomes" id="UP000219642">
    <property type="component" value="Unassembled WGS sequence"/>
</dbReference>
<proteinExistence type="predicted"/>
<name>A0ABX4IPI5_9ENTR</name>
<feature type="region of interest" description="Disordered" evidence="2">
    <location>
        <begin position="124"/>
        <end position="185"/>
    </location>
</feature>
<feature type="compositionally biased region" description="Low complexity" evidence="2">
    <location>
        <begin position="124"/>
        <end position="149"/>
    </location>
</feature>
<evidence type="ECO:0000313" key="4">
    <source>
        <dbReference type="Proteomes" id="UP000219642"/>
    </source>
</evidence>
<feature type="coiled-coil region" evidence="1">
    <location>
        <begin position="207"/>
        <end position="234"/>
    </location>
</feature>
<sequence>MLRPTFTGSLDLYASSSAKGGTARTQDAPRTHETVNPTPASIVTLSPQAKEYYDNLQENLNTLNRFTQENAQSSKANARAKLEALKREIARLKALAMLFGGSGGYIMKQLKQLSSQLGQLASQLGQSDNTGAGNSADATASSAAQAAAGESDESAAKAQAQAAPDADVSDEENPTEKEKSAEIAGVQSTIDSVINTLQKSSQRQEDARSLKEALRELKSLLSLLKSKMREEEKASGNERSDIAAVEQNLNDSGNVISQMELTPGF</sequence>
<gene>
    <name evidence="3" type="ORF">BK796_13100</name>
</gene>
<keyword evidence="4" id="KW-1185">Reference proteome</keyword>
<organism evidence="3 4">
    <name type="scientific">Kosakonia pseudosacchari</name>
    <dbReference type="NCBI Taxonomy" id="1646340"/>
    <lineage>
        <taxon>Bacteria</taxon>
        <taxon>Pseudomonadati</taxon>
        <taxon>Pseudomonadota</taxon>
        <taxon>Gammaproteobacteria</taxon>
        <taxon>Enterobacterales</taxon>
        <taxon>Enterobacteriaceae</taxon>
        <taxon>Kosakonia</taxon>
    </lineage>
</organism>
<feature type="coiled-coil region" evidence="1">
    <location>
        <begin position="68"/>
        <end position="95"/>
    </location>
</feature>
<protein>
    <submittedName>
        <fullName evidence="3">Uncharacterized protein</fullName>
    </submittedName>
</protein>
<evidence type="ECO:0000313" key="3">
    <source>
        <dbReference type="EMBL" id="PDO86359.1"/>
    </source>
</evidence>
<dbReference type="RefSeq" id="WP_097400872.1">
    <property type="nucleotide sequence ID" value="NZ_CP158850.1"/>
</dbReference>